<comment type="similarity">
    <text evidence="2 13">Belongs to the taffazin family.</text>
</comment>
<comment type="catalytic activity">
    <reaction evidence="12">
        <text>1,2-di-(9Z-octadecenoyl)-sn-glycero-3-phosphocholine + 1-hexadecanoyl-sn-glycero-3-phosphocholine = 1-hexadecanoyl-2-(9Z-octadecenoyl)-sn-glycero-3-phosphocholine + 1-(9Z-octadecenoyl)-sn-glycero-3-phosphocholine</text>
        <dbReference type="Rhea" id="RHEA:43816"/>
        <dbReference type="ChEBI" id="CHEBI:28610"/>
        <dbReference type="ChEBI" id="CHEBI:72998"/>
        <dbReference type="ChEBI" id="CHEBI:73001"/>
        <dbReference type="ChEBI" id="CHEBI:74669"/>
    </reaction>
    <physiologicalReaction direction="left-to-right" evidence="12">
        <dbReference type="Rhea" id="RHEA:43817"/>
    </physiologicalReaction>
    <physiologicalReaction direction="right-to-left" evidence="12">
        <dbReference type="Rhea" id="RHEA:43818"/>
    </physiologicalReaction>
</comment>
<dbReference type="GO" id="GO:0047184">
    <property type="term" value="F:1-acylglycerophosphocholine O-acyltransferase activity"/>
    <property type="evidence" value="ECO:0007669"/>
    <property type="project" value="TreeGrafter"/>
</dbReference>
<keyword evidence="4" id="KW-1000">Mitochondrion outer membrane</keyword>
<dbReference type="GO" id="GO:0005741">
    <property type="term" value="C:mitochondrial outer membrane"/>
    <property type="evidence" value="ECO:0007669"/>
    <property type="project" value="UniProtKB-SubCell"/>
</dbReference>
<dbReference type="AlphaFoldDB" id="A0A1A9ZB29"/>
<keyword evidence="8" id="KW-0472">Membrane</keyword>
<evidence type="ECO:0000256" key="9">
    <source>
        <dbReference type="ARBA" id="ARBA00023315"/>
    </source>
</evidence>
<evidence type="ECO:0000256" key="11">
    <source>
        <dbReference type="ARBA" id="ARBA00047906"/>
    </source>
</evidence>
<reference evidence="17" key="1">
    <citation type="submission" date="2014-03" db="EMBL/GenBank/DDBJ databases">
        <authorList>
            <person name="Aksoy S."/>
            <person name="Warren W."/>
            <person name="Wilson R.K."/>
        </authorList>
    </citation>
    <scope>NUCLEOTIDE SEQUENCE [LARGE SCALE GENOMIC DNA]</scope>
    <source>
        <strain evidence="17">IAEA</strain>
    </source>
</reference>
<evidence type="ECO:0000256" key="12">
    <source>
        <dbReference type="ARBA" id="ARBA00049543"/>
    </source>
</evidence>
<evidence type="ECO:0000256" key="1">
    <source>
        <dbReference type="ARBA" id="ARBA00004137"/>
    </source>
</evidence>
<sequence>MLAHVIMYRCIKVNNRMYLPELCSRRGMSFLLNYVKNQFRPLFEQHHDCRFVKSSSSSIADKNQQYLDDCKKKKFHNKSLPEMHNHKIKNQEVEQKTKQLQETLTEKRVEQQATLSPLPQHTLPSSSNPSLPTTPSTPSTPSIPPTHIPYDINWIFPRMLRPSGFWYVVSQITIFAVGLFSKIVLDVFRGTSDMGVVLKEDKDGIARHVLMNKTHVYNKQRLIDAIGKRPPGTPLVTVSNHYSCFDDPGLWGVLPMRYVCNTFKIRWSLAAHDICFTNIYHSLFFMYGKCIPIIRGSGVHQSAVDLCIQKLKLGEWVHVFPEGKVNMTKEEMRLKWGVGRIIYESPRVPIILPMWHEGMDNVLPNTEPYYLKFGKKVTLNVGKPIDMNDFIEDLKFRGVKEGVARKLITDRIQDVFRKLRLETEELHRNRFL</sequence>
<dbReference type="SUPFAM" id="SSF69593">
    <property type="entry name" value="Glycerol-3-phosphate (1)-acyltransferase"/>
    <property type="match status" value="1"/>
</dbReference>
<feature type="region of interest" description="Disordered" evidence="14">
    <location>
        <begin position="78"/>
        <end position="144"/>
    </location>
</feature>
<evidence type="ECO:0000256" key="13">
    <source>
        <dbReference type="RuleBase" id="RU365062"/>
    </source>
</evidence>
<feature type="compositionally biased region" description="Low complexity" evidence="14">
    <location>
        <begin position="121"/>
        <end position="140"/>
    </location>
</feature>
<dbReference type="GO" id="GO:0005743">
    <property type="term" value="C:mitochondrial inner membrane"/>
    <property type="evidence" value="ECO:0007669"/>
    <property type="project" value="UniProtKB-SubCell"/>
</dbReference>
<organism evidence="16 17">
    <name type="scientific">Glossina pallidipes</name>
    <name type="common">Tsetse fly</name>
    <dbReference type="NCBI Taxonomy" id="7398"/>
    <lineage>
        <taxon>Eukaryota</taxon>
        <taxon>Metazoa</taxon>
        <taxon>Ecdysozoa</taxon>
        <taxon>Arthropoda</taxon>
        <taxon>Hexapoda</taxon>
        <taxon>Insecta</taxon>
        <taxon>Pterygota</taxon>
        <taxon>Neoptera</taxon>
        <taxon>Endopterygota</taxon>
        <taxon>Diptera</taxon>
        <taxon>Brachycera</taxon>
        <taxon>Muscomorpha</taxon>
        <taxon>Hippoboscoidea</taxon>
        <taxon>Glossinidae</taxon>
        <taxon>Glossina</taxon>
    </lineage>
</organism>
<dbReference type="STRING" id="7398.A0A1A9ZB29"/>
<evidence type="ECO:0000256" key="7">
    <source>
        <dbReference type="ARBA" id="ARBA00023128"/>
    </source>
</evidence>
<dbReference type="Proteomes" id="UP000092445">
    <property type="component" value="Unassembled WGS sequence"/>
</dbReference>
<name>A0A1A9ZB29_GLOPL</name>
<dbReference type="Pfam" id="PF01553">
    <property type="entry name" value="Acyltransferase"/>
    <property type="match status" value="1"/>
</dbReference>
<proteinExistence type="inferred from homology"/>
<dbReference type="PANTHER" id="PTHR12497:SF0">
    <property type="entry name" value="TAFAZZIN"/>
    <property type="match status" value="1"/>
</dbReference>
<dbReference type="EnsemblMetazoa" id="GPAI009198-RA">
    <property type="protein sequence ID" value="GPAI009198-PA"/>
    <property type="gene ID" value="GPAI009198"/>
</dbReference>
<keyword evidence="6" id="KW-0443">Lipid metabolism</keyword>
<evidence type="ECO:0000256" key="10">
    <source>
        <dbReference type="ARBA" id="ARBA00024323"/>
    </source>
</evidence>
<evidence type="ECO:0000256" key="4">
    <source>
        <dbReference type="ARBA" id="ARBA00022787"/>
    </source>
</evidence>
<evidence type="ECO:0000256" key="14">
    <source>
        <dbReference type="SAM" id="MobiDB-lite"/>
    </source>
</evidence>
<evidence type="ECO:0000313" key="17">
    <source>
        <dbReference type="Proteomes" id="UP000092445"/>
    </source>
</evidence>
<evidence type="ECO:0000256" key="6">
    <source>
        <dbReference type="ARBA" id="ARBA00023098"/>
    </source>
</evidence>
<keyword evidence="5" id="KW-0999">Mitochondrion inner membrane</keyword>
<dbReference type="VEuPathDB" id="VectorBase:GPAI009198"/>
<keyword evidence="3" id="KW-0808">Transferase</keyword>
<evidence type="ECO:0000256" key="5">
    <source>
        <dbReference type="ARBA" id="ARBA00022792"/>
    </source>
</evidence>
<dbReference type="InterPro" id="IPR002123">
    <property type="entry name" value="Plipid/glycerol_acylTrfase"/>
</dbReference>
<dbReference type="PRINTS" id="PR00979">
    <property type="entry name" value="TAFAZZIN"/>
</dbReference>
<comment type="subcellular location">
    <subcellularLocation>
        <location evidence="1">Mitochondrion inner membrane</location>
        <topology evidence="1">Peripheral membrane protein</topology>
        <orientation evidence="1">Intermembrane side</orientation>
    </subcellularLocation>
    <subcellularLocation>
        <location evidence="10">Mitochondrion outer membrane</location>
        <topology evidence="10">Peripheral membrane protein</topology>
        <orientation evidence="10">Intermembrane side</orientation>
    </subcellularLocation>
</comment>
<reference evidence="16" key="2">
    <citation type="submission" date="2020-05" db="UniProtKB">
        <authorList>
            <consortium name="EnsemblMetazoa"/>
        </authorList>
    </citation>
    <scope>IDENTIFICATION</scope>
    <source>
        <strain evidence="16">IAEA</strain>
    </source>
</reference>
<protein>
    <recommendedName>
        <fullName evidence="13">Tafazzin family protein</fullName>
    </recommendedName>
</protein>
<evidence type="ECO:0000259" key="15">
    <source>
        <dbReference type="SMART" id="SM00563"/>
    </source>
</evidence>
<evidence type="ECO:0000256" key="8">
    <source>
        <dbReference type="ARBA" id="ARBA00023136"/>
    </source>
</evidence>
<feature type="domain" description="Phospholipid/glycerol acyltransferase" evidence="15">
    <location>
        <begin position="235"/>
        <end position="359"/>
    </location>
</feature>
<dbReference type="SMART" id="SM00563">
    <property type="entry name" value="PlsC"/>
    <property type="match status" value="1"/>
</dbReference>
<evidence type="ECO:0000256" key="2">
    <source>
        <dbReference type="ARBA" id="ARBA00010524"/>
    </source>
</evidence>
<dbReference type="InterPro" id="IPR000872">
    <property type="entry name" value="Tafazzin"/>
</dbReference>
<accession>A0A1A9ZB29</accession>
<dbReference type="GO" id="GO:0007007">
    <property type="term" value="P:inner mitochondrial membrane organization"/>
    <property type="evidence" value="ECO:0007669"/>
    <property type="project" value="TreeGrafter"/>
</dbReference>
<comment type="catalytic activity">
    <reaction evidence="11">
        <text>1'-[1,2-diacyl-sn-glycero-3-phospho],3'-[1-acyl-sn-glycero-3-phospho]-glycerol + a 1,2-diacyl-sn-glycero-3-phosphocholine = a cardiolipin + a 1-acyl-sn-glycero-3-phosphocholine</text>
        <dbReference type="Rhea" id="RHEA:33731"/>
        <dbReference type="ChEBI" id="CHEBI:57643"/>
        <dbReference type="ChEBI" id="CHEBI:58168"/>
        <dbReference type="ChEBI" id="CHEBI:62237"/>
        <dbReference type="ChEBI" id="CHEBI:64743"/>
    </reaction>
    <physiologicalReaction direction="left-to-right" evidence="11">
        <dbReference type="Rhea" id="RHEA:33732"/>
    </physiologicalReaction>
    <physiologicalReaction direction="right-to-left" evidence="11">
        <dbReference type="Rhea" id="RHEA:33733"/>
    </physiologicalReaction>
</comment>
<keyword evidence="7" id="KW-0496">Mitochondrion</keyword>
<dbReference type="PANTHER" id="PTHR12497">
    <property type="entry name" value="TAZ PROTEIN TAFAZZIN"/>
    <property type="match status" value="1"/>
</dbReference>
<evidence type="ECO:0000313" key="16">
    <source>
        <dbReference type="EnsemblMetazoa" id="GPAI009198-PA"/>
    </source>
</evidence>
<dbReference type="GO" id="GO:0035965">
    <property type="term" value="P:cardiolipin acyl-chain remodeling"/>
    <property type="evidence" value="ECO:0007669"/>
    <property type="project" value="TreeGrafter"/>
</dbReference>
<dbReference type="CDD" id="cd07989">
    <property type="entry name" value="LPLAT_AGPAT-like"/>
    <property type="match status" value="1"/>
</dbReference>
<feature type="compositionally biased region" description="Basic and acidic residues" evidence="14">
    <location>
        <begin position="79"/>
        <end position="110"/>
    </location>
</feature>
<keyword evidence="17" id="KW-1185">Reference proteome</keyword>
<keyword evidence="9" id="KW-0012">Acyltransferase</keyword>
<evidence type="ECO:0000256" key="3">
    <source>
        <dbReference type="ARBA" id="ARBA00022679"/>
    </source>
</evidence>